<evidence type="ECO:0000256" key="1">
    <source>
        <dbReference type="SAM" id="MobiDB-lite"/>
    </source>
</evidence>
<comment type="caution">
    <text evidence="2">The sequence shown here is derived from an EMBL/GenBank/DDBJ whole genome shotgun (WGS) entry which is preliminary data.</text>
</comment>
<accession>A0A545VHI5</accession>
<dbReference type="Proteomes" id="UP000315783">
    <property type="component" value="Unassembled WGS sequence"/>
</dbReference>
<gene>
    <name evidence="2" type="ORF">IF1G_01124</name>
</gene>
<sequence>MCLPNFGPHNPHDSDSLEPGVEGGQPAVNHHPAFIIPAPRQAWTDPFYAFLRRHTPDIDDPATRRFLEDAYHRNSVYFQVMAAVYMTELLEREGSNDGQREDANETPRQVIYRLINTLQRLLAALMEAAGDS</sequence>
<feature type="region of interest" description="Disordered" evidence="1">
    <location>
        <begin position="1"/>
        <end position="26"/>
    </location>
</feature>
<dbReference type="EMBL" id="SPUK01000001">
    <property type="protein sequence ID" value="TQW01193.1"/>
    <property type="molecule type" value="Genomic_DNA"/>
</dbReference>
<evidence type="ECO:0000313" key="2">
    <source>
        <dbReference type="EMBL" id="TQW01193.1"/>
    </source>
</evidence>
<proteinExistence type="predicted"/>
<evidence type="ECO:0000313" key="3">
    <source>
        <dbReference type="Proteomes" id="UP000315783"/>
    </source>
</evidence>
<dbReference type="AlphaFoldDB" id="A0A545VHI5"/>
<reference evidence="2 3" key="1">
    <citation type="journal article" date="2019" name="Appl. Microbiol. Biotechnol.">
        <title>Genome sequence of Isaria javanica and comparative genome analysis insights into family S53 peptidase evolution in fungal entomopathogens.</title>
        <authorList>
            <person name="Lin R."/>
            <person name="Zhang X."/>
            <person name="Xin B."/>
            <person name="Zou M."/>
            <person name="Gao Y."/>
            <person name="Qin F."/>
            <person name="Hu Q."/>
            <person name="Xie B."/>
            <person name="Cheng X."/>
        </authorList>
    </citation>
    <scope>NUCLEOTIDE SEQUENCE [LARGE SCALE GENOMIC DNA]</scope>
    <source>
        <strain evidence="2 3">IJ1G</strain>
    </source>
</reference>
<name>A0A545VHI5_9HYPO</name>
<organism evidence="2 3">
    <name type="scientific">Cordyceps javanica</name>
    <dbReference type="NCBI Taxonomy" id="43265"/>
    <lineage>
        <taxon>Eukaryota</taxon>
        <taxon>Fungi</taxon>
        <taxon>Dikarya</taxon>
        <taxon>Ascomycota</taxon>
        <taxon>Pezizomycotina</taxon>
        <taxon>Sordariomycetes</taxon>
        <taxon>Hypocreomycetidae</taxon>
        <taxon>Hypocreales</taxon>
        <taxon>Cordycipitaceae</taxon>
        <taxon>Cordyceps</taxon>
    </lineage>
</organism>
<protein>
    <submittedName>
        <fullName evidence="2">Uncharacterized protein</fullName>
    </submittedName>
</protein>
<keyword evidence="3" id="KW-1185">Reference proteome</keyword>